<dbReference type="Proteomes" id="UP001341840">
    <property type="component" value="Unassembled WGS sequence"/>
</dbReference>
<comment type="caution">
    <text evidence="1">The sequence shown here is derived from an EMBL/GenBank/DDBJ whole genome shotgun (WGS) entry which is preliminary data.</text>
</comment>
<name>A0ABU6WAK1_9FABA</name>
<protein>
    <submittedName>
        <fullName evidence="1">Uncharacterized protein</fullName>
    </submittedName>
</protein>
<accession>A0ABU6WAK1</accession>
<dbReference type="EMBL" id="JASCZI010181285">
    <property type="protein sequence ID" value="MED6181008.1"/>
    <property type="molecule type" value="Genomic_DNA"/>
</dbReference>
<organism evidence="1 2">
    <name type="scientific">Stylosanthes scabra</name>
    <dbReference type="NCBI Taxonomy" id="79078"/>
    <lineage>
        <taxon>Eukaryota</taxon>
        <taxon>Viridiplantae</taxon>
        <taxon>Streptophyta</taxon>
        <taxon>Embryophyta</taxon>
        <taxon>Tracheophyta</taxon>
        <taxon>Spermatophyta</taxon>
        <taxon>Magnoliopsida</taxon>
        <taxon>eudicotyledons</taxon>
        <taxon>Gunneridae</taxon>
        <taxon>Pentapetalae</taxon>
        <taxon>rosids</taxon>
        <taxon>fabids</taxon>
        <taxon>Fabales</taxon>
        <taxon>Fabaceae</taxon>
        <taxon>Papilionoideae</taxon>
        <taxon>50 kb inversion clade</taxon>
        <taxon>dalbergioids sensu lato</taxon>
        <taxon>Dalbergieae</taxon>
        <taxon>Pterocarpus clade</taxon>
        <taxon>Stylosanthes</taxon>
    </lineage>
</organism>
<keyword evidence="2" id="KW-1185">Reference proteome</keyword>
<gene>
    <name evidence="1" type="ORF">PIB30_015480</name>
</gene>
<evidence type="ECO:0000313" key="2">
    <source>
        <dbReference type="Proteomes" id="UP001341840"/>
    </source>
</evidence>
<proteinExistence type="predicted"/>
<reference evidence="1 2" key="1">
    <citation type="journal article" date="2023" name="Plants (Basel)">
        <title>Bridging the Gap: Combining Genomics and Transcriptomics Approaches to Understand Stylosanthes scabra, an Orphan Legume from the Brazilian Caatinga.</title>
        <authorList>
            <person name="Ferreira-Neto J.R.C."/>
            <person name="da Silva M.D."/>
            <person name="Binneck E."/>
            <person name="de Melo N.F."/>
            <person name="da Silva R.H."/>
            <person name="de Melo A.L.T.M."/>
            <person name="Pandolfi V."/>
            <person name="Bustamante F.O."/>
            <person name="Brasileiro-Vidal A.C."/>
            <person name="Benko-Iseppon A.M."/>
        </authorList>
    </citation>
    <scope>NUCLEOTIDE SEQUENCE [LARGE SCALE GENOMIC DNA]</scope>
    <source>
        <tissue evidence="1">Leaves</tissue>
    </source>
</reference>
<sequence>MVSSLQSVKELKPSKRWIPRLATSIFMDCRCHCRHHYKGLVPTQTVVMSLIKI</sequence>
<evidence type="ECO:0000313" key="1">
    <source>
        <dbReference type="EMBL" id="MED6181008.1"/>
    </source>
</evidence>